<evidence type="ECO:0000256" key="3">
    <source>
        <dbReference type="ARBA" id="ARBA00022723"/>
    </source>
</evidence>
<evidence type="ECO:0000256" key="8">
    <source>
        <dbReference type="ARBA" id="ARBA00023125"/>
    </source>
</evidence>
<feature type="compositionally biased region" description="Acidic residues" evidence="12">
    <location>
        <begin position="226"/>
        <end position="238"/>
    </location>
</feature>
<dbReference type="GO" id="GO:0001227">
    <property type="term" value="F:DNA-binding transcription repressor activity, RNA polymerase II-specific"/>
    <property type="evidence" value="ECO:0007669"/>
    <property type="project" value="TreeGrafter"/>
</dbReference>
<evidence type="ECO:0000256" key="10">
    <source>
        <dbReference type="ARBA" id="ARBA00023242"/>
    </source>
</evidence>
<dbReference type="AlphaFoldDB" id="A0A5A9MZR3"/>
<comment type="similarity">
    <text evidence="2">Belongs to the krueppel C2H2-type zinc-finger protein family.</text>
</comment>
<feature type="domain" description="C2H2-type" evidence="13">
    <location>
        <begin position="522"/>
        <end position="549"/>
    </location>
</feature>
<keyword evidence="15" id="KW-1185">Reference proteome</keyword>
<dbReference type="FunFam" id="3.30.160.60:FF:002343">
    <property type="entry name" value="Zinc finger protein 33A"/>
    <property type="match status" value="3"/>
</dbReference>
<feature type="domain" description="C2H2-type" evidence="13">
    <location>
        <begin position="494"/>
        <end position="521"/>
    </location>
</feature>
<comment type="caution">
    <text evidence="14">The sequence shown here is derived from an EMBL/GenBank/DDBJ whole genome shotgun (WGS) entry which is preliminary data.</text>
</comment>
<gene>
    <name evidence="14" type="ORF">E1301_Tti022670</name>
</gene>
<keyword evidence="3" id="KW-0479">Metal-binding</keyword>
<dbReference type="PROSITE" id="PS00028">
    <property type="entry name" value="ZINC_FINGER_C2H2_1"/>
    <property type="match status" value="8"/>
</dbReference>
<evidence type="ECO:0000256" key="9">
    <source>
        <dbReference type="ARBA" id="ARBA00023163"/>
    </source>
</evidence>
<accession>A0A5A9MZR3</accession>
<dbReference type="Gene3D" id="3.30.160.60">
    <property type="entry name" value="Classic Zinc Finger"/>
    <property type="match status" value="8"/>
</dbReference>
<dbReference type="GO" id="GO:0005654">
    <property type="term" value="C:nucleoplasm"/>
    <property type="evidence" value="ECO:0007669"/>
    <property type="project" value="TreeGrafter"/>
</dbReference>
<evidence type="ECO:0000256" key="7">
    <source>
        <dbReference type="ARBA" id="ARBA00023015"/>
    </source>
</evidence>
<dbReference type="Pfam" id="PF00096">
    <property type="entry name" value="zf-C2H2"/>
    <property type="match status" value="5"/>
</dbReference>
<feature type="domain" description="C2H2-type" evidence="13">
    <location>
        <begin position="292"/>
        <end position="319"/>
    </location>
</feature>
<dbReference type="Proteomes" id="UP000324632">
    <property type="component" value="Chromosome 25"/>
</dbReference>
<keyword evidence="7" id="KW-0805">Transcription regulation</keyword>
<organism evidence="14 15">
    <name type="scientific">Triplophysa tibetana</name>
    <dbReference type="NCBI Taxonomy" id="1572043"/>
    <lineage>
        <taxon>Eukaryota</taxon>
        <taxon>Metazoa</taxon>
        <taxon>Chordata</taxon>
        <taxon>Craniata</taxon>
        <taxon>Vertebrata</taxon>
        <taxon>Euteleostomi</taxon>
        <taxon>Actinopterygii</taxon>
        <taxon>Neopterygii</taxon>
        <taxon>Teleostei</taxon>
        <taxon>Ostariophysi</taxon>
        <taxon>Cypriniformes</taxon>
        <taxon>Nemacheilidae</taxon>
        <taxon>Triplophysa</taxon>
    </lineage>
</organism>
<dbReference type="EMBL" id="SOYY01000025">
    <property type="protein sequence ID" value="KAA0701747.1"/>
    <property type="molecule type" value="Genomic_DNA"/>
</dbReference>
<protein>
    <recommendedName>
        <fullName evidence="13">C2H2-type domain-containing protein</fullName>
    </recommendedName>
</protein>
<keyword evidence="9" id="KW-0804">Transcription</keyword>
<feature type="domain" description="C2H2-type" evidence="13">
    <location>
        <begin position="410"/>
        <end position="437"/>
    </location>
</feature>
<evidence type="ECO:0000256" key="2">
    <source>
        <dbReference type="ARBA" id="ARBA00006991"/>
    </source>
</evidence>
<evidence type="ECO:0000256" key="11">
    <source>
        <dbReference type="PROSITE-ProRule" id="PRU00042"/>
    </source>
</evidence>
<dbReference type="PANTHER" id="PTHR24399">
    <property type="entry name" value="ZINC FINGER AND BTB DOMAIN-CONTAINING"/>
    <property type="match status" value="1"/>
</dbReference>
<keyword evidence="5 11" id="KW-0863">Zinc-finger</keyword>
<feature type="region of interest" description="Disordered" evidence="12">
    <location>
        <begin position="191"/>
        <end position="259"/>
    </location>
</feature>
<keyword evidence="8" id="KW-0238">DNA-binding</keyword>
<keyword evidence="4" id="KW-0677">Repeat</keyword>
<evidence type="ECO:0000313" key="15">
    <source>
        <dbReference type="Proteomes" id="UP000324632"/>
    </source>
</evidence>
<evidence type="ECO:0000256" key="12">
    <source>
        <dbReference type="SAM" id="MobiDB-lite"/>
    </source>
</evidence>
<dbReference type="PANTHER" id="PTHR24399:SF23">
    <property type="entry name" value="C2H2-TYPE DOMAIN-CONTAINING PROTEIN"/>
    <property type="match status" value="1"/>
</dbReference>
<evidence type="ECO:0000313" key="14">
    <source>
        <dbReference type="EMBL" id="KAA0701747.1"/>
    </source>
</evidence>
<evidence type="ECO:0000256" key="6">
    <source>
        <dbReference type="ARBA" id="ARBA00022833"/>
    </source>
</evidence>
<dbReference type="InterPro" id="IPR036236">
    <property type="entry name" value="Znf_C2H2_sf"/>
</dbReference>
<dbReference type="PROSITE" id="PS50157">
    <property type="entry name" value="ZINC_FINGER_C2H2_2"/>
    <property type="match status" value="8"/>
</dbReference>
<dbReference type="GO" id="GO:0000978">
    <property type="term" value="F:RNA polymerase II cis-regulatory region sequence-specific DNA binding"/>
    <property type="evidence" value="ECO:0007669"/>
    <property type="project" value="TreeGrafter"/>
</dbReference>
<evidence type="ECO:0000259" key="13">
    <source>
        <dbReference type="PROSITE" id="PS50157"/>
    </source>
</evidence>
<feature type="domain" description="C2H2-type" evidence="13">
    <location>
        <begin position="320"/>
        <end position="347"/>
    </location>
</feature>
<feature type="domain" description="C2H2-type" evidence="13">
    <location>
        <begin position="348"/>
        <end position="375"/>
    </location>
</feature>
<dbReference type="SUPFAM" id="SSF57667">
    <property type="entry name" value="beta-beta-alpha zinc fingers"/>
    <property type="match status" value="5"/>
</dbReference>
<dbReference type="GO" id="GO:0008270">
    <property type="term" value="F:zinc ion binding"/>
    <property type="evidence" value="ECO:0007669"/>
    <property type="project" value="UniProtKB-KW"/>
</dbReference>
<feature type="domain" description="C2H2-type" evidence="13">
    <location>
        <begin position="438"/>
        <end position="465"/>
    </location>
</feature>
<evidence type="ECO:0000256" key="4">
    <source>
        <dbReference type="ARBA" id="ARBA00022737"/>
    </source>
</evidence>
<dbReference type="FunFam" id="3.30.160.60:FF:003539">
    <property type="match status" value="1"/>
</dbReference>
<comment type="subcellular location">
    <subcellularLocation>
        <location evidence="1">Nucleus</location>
    </subcellularLocation>
</comment>
<evidence type="ECO:0000256" key="1">
    <source>
        <dbReference type="ARBA" id="ARBA00004123"/>
    </source>
</evidence>
<dbReference type="InterPro" id="IPR013087">
    <property type="entry name" value="Znf_C2H2_type"/>
</dbReference>
<proteinExistence type="inferred from homology"/>
<dbReference type="SMART" id="SM00355">
    <property type="entry name" value="ZnF_C2H2"/>
    <property type="match status" value="8"/>
</dbReference>
<dbReference type="FunFam" id="3.30.160.60:FF:000862">
    <property type="entry name" value="zinc finger protein 697"/>
    <property type="match status" value="1"/>
</dbReference>
<sequence>MLLVIDSFKGNEKKYVLRMTSQVDVMCCKSVGTDLSMLDIDDFITEICQLKKEVELLEEKLRTRGDELNTEDVSAVLWSQSSVRVNDGSFKESLDSVWSSGDQITPQPLLDKLSEQRSSLTLLCYTDTNPTDAQDTASNHTLNQDESTDQTTTESLGSVCNAGEQQTLNTIPLKMCSVKLMDCRKLMEMKTEPTPEKDQTDEEENHEDFVPSVSLEIKTEPKSEEEPTEEHENDDFIPSDERSDSCCDGEMASTSKQRLTAQTLSRITCGKTFSSQRHLKTRERKHTEQKLFTCTRCNISFPSSQEKNLHSQEHRDKKHFHCEQCRKNFLSSSRLKVHVRTHSGEKSFHCSECDKYFSIKANLVLHQRIHTGEKRSEKRFVGLQTHQKKHNEEQTDLKSHKTTHTKEKLLQCSHCEKRFRYKSHQITHERVHTGVKPYHCPHCGKSFTDPSTLRVHLRIHTGEKPYKCSLCGKSFNQRNNLVTHQRIHTGERPFECSHCEMSFAQMSVLKNHERIHTGEKPYQCSSCGERFTYSKSLQTHQKKHAEEQTALETS</sequence>
<feature type="region of interest" description="Disordered" evidence="12">
    <location>
        <begin position="129"/>
        <end position="155"/>
    </location>
</feature>
<keyword evidence="10" id="KW-0539">Nucleus</keyword>
<name>A0A5A9MZR3_9TELE</name>
<keyword evidence="6" id="KW-0862">Zinc</keyword>
<reference evidence="14 15" key="1">
    <citation type="journal article" date="2019" name="Mol. Ecol. Resour.">
        <title>Chromosome-level genome assembly of Triplophysa tibetana, a fish adapted to the harsh high-altitude environment of the Tibetan Plateau.</title>
        <authorList>
            <person name="Yang X."/>
            <person name="Liu H."/>
            <person name="Ma Z."/>
            <person name="Zou Y."/>
            <person name="Zou M."/>
            <person name="Mao Y."/>
            <person name="Li X."/>
            <person name="Wang H."/>
            <person name="Chen T."/>
            <person name="Wang W."/>
            <person name="Yang R."/>
        </authorList>
    </citation>
    <scope>NUCLEOTIDE SEQUENCE [LARGE SCALE GENOMIC DNA]</scope>
    <source>
        <strain evidence="14">TTIB1903HZAU</strain>
        <tissue evidence="14">Muscle</tissue>
    </source>
</reference>
<evidence type="ECO:0000256" key="5">
    <source>
        <dbReference type="ARBA" id="ARBA00022771"/>
    </source>
</evidence>
<feature type="domain" description="C2H2-type" evidence="13">
    <location>
        <begin position="466"/>
        <end position="493"/>
    </location>
</feature>